<keyword evidence="1" id="KW-1133">Transmembrane helix</keyword>
<dbReference type="Proteomes" id="UP000178393">
    <property type="component" value="Unassembled WGS sequence"/>
</dbReference>
<evidence type="ECO:0000313" key="3">
    <source>
        <dbReference type="Proteomes" id="UP000178393"/>
    </source>
</evidence>
<protein>
    <submittedName>
        <fullName evidence="2">Uncharacterized protein</fullName>
    </submittedName>
</protein>
<proteinExistence type="predicted"/>
<gene>
    <name evidence="2" type="ORF">A2W45_01795</name>
</gene>
<dbReference type="EMBL" id="MFBH01000052">
    <property type="protein sequence ID" value="OGD98158.1"/>
    <property type="molecule type" value="Genomic_DNA"/>
</dbReference>
<evidence type="ECO:0000256" key="1">
    <source>
        <dbReference type="SAM" id="Phobius"/>
    </source>
</evidence>
<comment type="caution">
    <text evidence="2">The sequence shown here is derived from an EMBL/GenBank/DDBJ whole genome shotgun (WGS) entry which is preliminary data.</text>
</comment>
<name>A0A1F5H232_9BACT</name>
<dbReference type="AlphaFoldDB" id="A0A1F5H232"/>
<sequence length="151" mass="16777">MNNHFLKITLNFMAVVLLVGLIATPFFFAKNFARVAGVKSQSQFLVVSQVEKFPGMEFSQDADSYRISFSKQGPSQAYLGILIINNPTDRTQTYLLRRTSGDTKLFWGEDLNNQSTSISIPSQASVSISLISTQEASLDITQAVEFKVEVK</sequence>
<evidence type="ECO:0000313" key="2">
    <source>
        <dbReference type="EMBL" id="OGD98158.1"/>
    </source>
</evidence>
<accession>A0A1F5H232</accession>
<keyword evidence="1" id="KW-0472">Membrane</keyword>
<keyword evidence="1" id="KW-0812">Transmembrane</keyword>
<reference evidence="2 3" key="1">
    <citation type="journal article" date="2016" name="Nat. Commun.">
        <title>Thousands of microbial genomes shed light on interconnected biogeochemical processes in an aquifer system.</title>
        <authorList>
            <person name="Anantharaman K."/>
            <person name="Brown C.T."/>
            <person name="Hug L.A."/>
            <person name="Sharon I."/>
            <person name="Castelle C.J."/>
            <person name="Probst A.J."/>
            <person name="Thomas B.C."/>
            <person name="Singh A."/>
            <person name="Wilkins M.J."/>
            <person name="Karaoz U."/>
            <person name="Brodie E.L."/>
            <person name="Williams K.H."/>
            <person name="Hubbard S.S."/>
            <person name="Banfield J.F."/>
        </authorList>
    </citation>
    <scope>NUCLEOTIDE SEQUENCE [LARGE SCALE GENOMIC DNA]</scope>
</reference>
<feature type="transmembrane region" description="Helical" evidence="1">
    <location>
        <begin position="12"/>
        <end position="29"/>
    </location>
</feature>
<organism evidence="2 3">
    <name type="scientific">Candidatus Curtissbacteria bacterium RIFCSPHIGHO2_12_41_11</name>
    <dbReference type="NCBI Taxonomy" id="1797718"/>
    <lineage>
        <taxon>Bacteria</taxon>
        <taxon>Candidatus Curtissiibacteriota</taxon>
    </lineage>
</organism>